<dbReference type="AlphaFoldDB" id="W4KPR3"/>
<keyword evidence="2" id="KW-1185">Reference proteome</keyword>
<name>W4KPR3_HETIT</name>
<dbReference type="KEGG" id="hir:HETIRDRAFT_306991"/>
<dbReference type="HOGENOM" id="CLU_2892012_0_0_1"/>
<evidence type="ECO:0000313" key="2">
    <source>
        <dbReference type="Proteomes" id="UP000030671"/>
    </source>
</evidence>
<sequence>ALLLVYFYLMNTINTSTSVSSFMLRMGYLFYILPPLLLLPQSTLPTISDTCAQSMVAHILDIA</sequence>
<organism evidence="1 2">
    <name type="scientific">Heterobasidion irregulare (strain TC 32-1)</name>
    <dbReference type="NCBI Taxonomy" id="747525"/>
    <lineage>
        <taxon>Eukaryota</taxon>
        <taxon>Fungi</taxon>
        <taxon>Dikarya</taxon>
        <taxon>Basidiomycota</taxon>
        <taxon>Agaricomycotina</taxon>
        <taxon>Agaricomycetes</taxon>
        <taxon>Russulales</taxon>
        <taxon>Bondarzewiaceae</taxon>
        <taxon>Heterobasidion</taxon>
        <taxon>Heterobasidion annosum species complex</taxon>
    </lineage>
</organism>
<proteinExistence type="predicted"/>
<gene>
    <name evidence="1" type="ORF">HETIRDRAFT_306991</name>
</gene>
<dbReference type="EMBL" id="KI925454">
    <property type="protein sequence ID" value="ETW87782.1"/>
    <property type="molecule type" value="Genomic_DNA"/>
</dbReference>
<dbReference type="InParanoid" id="W4KPR3"/>
<feature type="non-terminal residue" evidence="1">
    <location>
        <position position="1"/>
    </location>
</feature>
<evidence type="ECO:0000313" key="1">
    <source>
        <dbReference type="EMBL" id="ETW87782.1"/>
    </source>
</evidence>
<dbReference type="GeneID" id="20669449"/>
<accession>W4KPR3</accession>
<dbReference type="RefSeq" id="XP_009541645.1">
    <property type="nucleotide sequence ID" value="XM_009543350.1"/>
</dbReference>
<reference evidence="1 2" key="1">
    <citation type="journal article" date="2012" name="New Phytol.">
        <title>Insight into trade-off between wood decay and parasitism from the genome of a fungal forest pathogen.</title>
        <authorList>
            <person name="Olson A."/>
            <person name="Aerts A."/>
            <person name="Asiegbu F."/>
            <person name="Belbahri L."/>
            <person name="Bouzid O."/>
            <person name="Broberg A."/>
            <person name="Canback B."/>
            <person name="Coutinho P.M."/>
            <person name="Cullen D."/>
            <person name="Dalman K."/>
            <person name="Deflorio G."/>
            <person name="van Diepen L.T."/>
            <person name="Dunand C."/>
            <person name="Duplessis S."/>
            <person name="Durling M."/>
            <person name="Gonthier P."/>
            <person name="Grimwood J."/>
            <person name="Fossdal C.G."/>
            <person name="Hansson D."/>
            <person name="Henrissat B."/>
            <person name="Hietala A."/>
            <person name="Himmelstrand K."/>
            <person name="Hoffmeister D."/>
            <person name="Hogberg N."/>
            <person name="James T.Y."/>
            <person name="Karlsson M."/>
            <person name="Kohler A."/>
            <person name="Kues U."/>
            <person name="Lee Y.H."/>
            <person name="Lin Y.C."/>
            <person name="Lind M."/>
            <person name="Lindquist E."/>
            <person name="Lombard V."/>
            <person name="Lucas S."/>
            <person name="Lunden K."/>
            <person name="Morin E."/>
            <person name="Murat C."/>
            <person name="Park J."/>
            <person name="Raffaello T."/>
            <person name="Rouze P."/>
            <person name="Salamov A."/>
            <person name="Schmutz J."/>
            <person name="Solheim H."/>
            <person name="Stahlberg J."/>
            <person name="Velez H."/>
            <person name="de Vries R.P."/>
            <person name="Wiebenga A."/>
            <person name="Woodward S."/>
            <person name="Yakovlev I."/>
            <person name="Garbelotto M."/>
            <person name="Martin F."/>
            <person name="Grigoriev I.V."/>
            <person name="Stenlid J."/>
        </authorList>
    </citation>
    <scope>NUCLEOTIDE SEQUENCE [LARGE SCALE GENOMIC DNA]</scope>
    <source>
        <strain evidence="1 2">TC 32-1</strain>
    </source>
</reference>
<dbReference type="Proteomes" id="UP000030671">
    <property type="component" value="Unassembled WGS sequence"/>
</dbReference>
<protein>
    <submittedName>
        <fullName evidence="1">Uncharacterized protein</fullName>
    </submittedName>
</protein>